<feature type="domain" description="Heterokaryon incompatibility" evidence="1">
    <location>
        <begin position="33"/>
        <end position="176"/>
    </location>
</feature>
<dbReference type="PANTHER" id="PTHR24148">
    <property type="entry name" value="ANKYRIN REPEAT DOMAIN-CONTAINING PROTEIN 39 HOMOLOG-RELATED"/>
    <property type="match status" value="1"/>
</dbReference>
<proteinExistence type="predicted"/>
<evidence type="ECO:0000313" key="2">
    <source>
        <dbReference type="EMBL" id="EXJ59984.1"/>
    </source>
</evidence>
<accession>W9WNK9</accession>
<dbReference type="AlphaFoldDB" id="W9WNK9"/>
<dbReference type="HOGENOM" id="CLU_029458_0_0_1"/>
<name>W9WNK9_9EURO</name>
<dbReference type="GeneID" id="19178722"/>
<reference evidence="2 3" key="1">
    <citation type="submission" date="2013-03" db="EMBL/GenBank/DDBJ databases">
        <title>The Genome Sequence of Cladophialophora yegresii CBS 114405.</title>
        <authorList>
            <consortium name="The Broad Institute Genomics Platform"/>
            <person name="Cuomo C."/>
            <person name="de Hoog S."/>
            <person name="Gorbushina A."/>
            <person name="Walker B."/>
            <person name="Young S.K."/>
            <person name="Zeng Q."/>
            <person name="Gargeya S."/>
            <person name="Fitzgerald M."/>
            <person name="Haas B."/>
            <person name="Abouelleil A."/>
            <person name="Allen A.W."/>
            <person name="Alvarado L."/>
            <person name="Arachchi H.M."/>
            <person name="Berlin A.M."/>
            <person name="Chapman S.B."/>
            <person name="Gainer-Dewar J."/>
            <person name="Goldberg J."/>
            <person name="Griggs A."/>
            <person name="Gujja S."/>
            <person name="Hansen M."/>
            <person name="Howarth C."/>
            <person name="Imamovic A."/>
            <person name="Ireland A."/>
            <person name="Larimer J."/>
            <person name="McCowan C."/>
            <person name="Murphy C."/>
            <person name="Pearson M."/>
            <person name="Poon T.W."/>
            <person name="Priest M."/>
            <person name="Roberts A."/>
            <person name="Saif S."/>
            <person name="Shea T."/>
            <person name="Sisk P."/>
            <person name="Sykes S."/>
            <person name="Wortman J."/>
            <person name="Nusbaum C."/>
            <person name="Birren B."/>
        </authorList>
    </citation>
    <scope>NUCLEOTIDE SEQUENCE [LARGE SCALE GENOMIC DNA]</scope>
    <source>
        <strain evidence="2 3">CBS 114405</strain>
    </source>
</reference>
<comment type="caution">
    <text evidence="2">The sequence shown here is derived from an EMBL/GenBank/DDBJ whole genome shotgun (WGS) entry which is preliminary data.</text>
</comment>
<dbReference type="VEuPathDB" id="FungiDB:A1O7_04132"/>
<evidence type="ECO:0000313" key="3">
    <source>
        <dbReference type="Proteomes" id="UP000019473"/>
    </source>
</evidence>
<dbReference type="RefSeq" id="XP_007756337.1">
    <property type="nucleotide sequence ID" value="XM_007758147.1"/>
</dbReference>
<dbReference type="InterPro" id="IPR010730">
    <property type="entry name" value="HET"/>
</dbReference>
<dbReference type="InterPro" id="IPR052895">
    <property type="entry name" value="HetReg/Transcr_Mod"/>
</dbReference>
<keyword evidence="3" id="KW-1185">Reference proteome</keyword>
<evidence type="ECO:0000259" key="1">
    <source>
        <dbReference type="Pfam" id="PF06985"/>
    </source>
</evidence>
<gene>
    <name evidence="2" type="ORF">A1O7_04132</name>
</gene>
<dbReference type="PANTHER" id="PTHR24148:SF64">
    <property type="entry name" value="HETEROKARYON INCOMPATIBILITY DOMAIN-CONTAINING PROTEIN"/>
    <property type="match status" value="1"/>
</dbReference>
<dbReference type="Proteomes" id="UP000019473">
    <property type="component" value="Unassembled WGS sequence"/>
</dbReference>
<protein>
    <recommendedName>
        <fullName evidence="1">Heterokaryon incompatibility domain-containing protein</fullName>
    </recommendedName>
</protein>
<sequence length="631" mass="70744">MAGLAEDEARVVMCRFVSGALVQEAIDFRSTEYIAFSHVWGSPGEYAWRDVAGIPFQIIVSESKARFLERNLTNLVGDAYFWMDVICVDQGEDPKSVENRVKMTTLFPDIFNRAKRTMIVRDGLGFKACCAGVIGQLPDWKAYRSAQQRWADHWRDDHRSEAFYEGILERLWPLQEAILSNSLQFVTCEERVKKQRRSFATAYPEMHQAAAFLDRLWTLSHAWASYGGGGDKLQEEQLSFVRAMLNNGTVARRTLVRSPFPSELGAEFVSQSNSIREASKVRDFILCTMAQYDWYKPPRPEDVRRMDNEPGGAFPRLFKDCFIQAREANRAVLPKITSGMVGENTDTLATSNMPMPKCLGDLVKLFGLATMGAPRHDSDVAAGLDFGPVDIRTVQPDCMAEVLDILERAIIFSRPAWGFAIKGELSPLAAWADDKKFKTDIDENSCFNNALQFLHLMAIGIVNKGGALMDYNSFKVDLIRANPLNYAEPLLRLAALICCGIGVSAYAWSTKVLEPVIVDVGEHEVLGLLSKSEVLDLDFVKVEESWNSLWLEEPVQCKSLFHIAHPQPSNFRIEFQHVVITRPGEGLKPRHRCVGLLSAFGSEHEDGHVRAARLSELGLGPRYAGLNVNLI</sequence>
<dbReference type="eggNOG" id="ENOG502RM6H">
    <property type="taxonomic scope" value="Eukaryota"/>
</dbReference>
<dbReference type="EMBL" id="AMGW01000003">
    <property type="protein sequence ID" value="EXJ59984.1"/>
    <property type="molecule type" value="Genomic_DNA"/>
</dbReference>
<dbReference type="OrthoDB" id="2788050at2759"/>
<organism evidence="2 3">
    <name type="scientific">Cladophialophora yegresii CBS 114405</name>
    <dbReference type="NCBI Taxonomy" id="1182544"/>
    <lineage>
        <taxon>Eukaryota</taxon>
        <taxon>Fungi</taxon>
        <taxon>Dikarya</taxon>
        <taxon>Ascomycota</taxon>
        <taxon>Pezizomycotina</taxon>
        <taxon>Eurotiomycetes</taxon>
        <taxon>Chaetothyriomycetidae</taxon>
        <taxon>Chaetothyriales</taxon>
        <taxon>Herpotrichiellaceae</taxon>
        <taxon>Cladophialophora</taxon>
    </lineage>
</organism>
<dbReference type="Pfam" id="PF06985">
    <property type="entry name" value="HET"/>
    <property type="match status" value="1"/>
</dbReference>